<sequence length="357" mass="39817">MNIDIYCTVIDNYGDAGVSLRLARELKRLGAKVRLCCDDLTVLRTIALPEDEDAALRFLPFDAPREVLASPSASVVVAAFACHLPTTAVQLINVHHSIVLYLDYLSAEKWVEDFHGLPAPAEFARGFYFYPGFTAKTGGLLLEPQLKQQAKAALALPYFASGSRQVTLFSYHNPQVLSLLKLLETSAIPTTFTVFAGKPLANINTLLGLHLQVGESYQSGKLCFKAQGMVSQAQYDDFLCRADLNLVRGEDSIVRALCVGKPCLWQIYPQSDDIHIGKLQALLTCFKRALGENYVPALTRLEHLMLAYNGHGSWELTNFDAWEQTWQKIAQAMQNYIFSLPNLAESMLFFCQQKQEK</sequence>
<comment type="function">
    <text evidence="3">Protein-arginine rhamnosyltransferase that catalyzes the transfer of a single rhamnose to elongation factor P (EF-P) on 'Lys-32', a modification required for EF-P-dependent rescue of polyproline stalled ribosomes.</text>
</comment>
<dbReference type="Proteomes" id="UP000824150">
    <property type="component" value="Unassembled WGS sequence"/>
</dbReference>
<dbReference type="AlphaFoldDB" id="A0A9E2NSF7"/>
<dbReference type="GO" id="GO:0003746">
    <property type="term" value="F:translation elongation factor activity"/>
    <property type="evidence" value="ECO:0007669"/>
    <property type="project" value="UniProtKB-KW"/>
</dbReference>
<evidence type="ECO:0000256" key="5">
    <source>
        <dbReference type="ARBA" id="ARBA00024416"/>
    </source>
</evidence>
<comment type="caution">
    <text evidence="8">The sequence shown here is derived from an EMBL/GenBank/DDBJ whole genome shotgun (WGS) entry which is preliminary data.</text>
</comment>
<dbReference type="EMBL" id="JAHLFG010000066">
    <property type="protein sequence ID" value="MBU3827087.1"/>
    <property type="molecule type" value="Genomic_DNA"/>
</dbReference>
<dbReference type="Pfam" id="PF10093">
    <property type="entry name" value="EarP"/>
    <property type="match status" value="1"/>
</dbReference>
<reference evidence="8" key="2">
    <citation type="submission" date="2021-04" db="EMBL/GenBank/DDBJ databases">
        <authorList>
            <person name="Gilroy R."/>
        </authorList>
    </citation>
    <scope>NUCLEOTIDE SEQUENCE</scope>
    <source>
        <strain evidence="8">687</strain>
    </source>
</reference>
<evidence type="ECO:0000313" key="8">
    <source>
        <dbReference type="EMBL" id="MBU3827087.1"/>
    </source>
</evidence>
<evidence type="ECO:0000256" key="7">
    <source>
        <dbReference type="ARBA" id="ARBA00048472"/>
    </source>
</evidence>
<accession>A0A9E2NSF7</accession>
<protein>
    <recommendedName>
        <fullName evidence="5">Protein-arginine rhamnosyltransferase</fullName>
    </recommendedName>
    <alternativeName>
        <fullName evidence="6">EF-P arginine rhamnosyltransferase</fullName>
    </alternativeName>
</protein>
<evidence type="ECO:0000256" key="3">
    <source>
        <dbReference type="ARBA" id="ARBA00024303"/>
    </source>
</evidence>
<keyword evidence="2" id="KW-0808">Transferase</keyword>
<name>A0A9E2NSF7_9GAMM</name>
<dbReference type="InterPro" id="IPR016633">
    <property type="entry name" value="EarP"/>
</dbReference>
<reference evidence="8" key="1">
    <citation type="journal article" date="2021" name="PeerJ">
        <title>Extensive microbial diversity within the chicken gut microbiome revealed by metagenomics and culture.</title>
        <authorList>
            <person name="Gilroy R."/>
            <person name="Ravi A."/>
            <person name="Getino M."/>
            <person name="Pursley I."/>
            <person name="Horton D.L."/>
            <person name="Alikhan N.F."/>
            <person name="Baker D."/>
            <person name="Gharbi K."/>
            <person name="Hall N."/>
            <person name="Watson M."/>
            <person name="Adriaenssens E.M."/>
            <person name="Foster-Nyarko E."/>
            <person name="Jarju S."/>
            <person name="Secka A."/>
            <person name="Antonio M."/>
            <person name="Oren A."/>
            <person name="Chaudhuri R.R."/>
            <person name="La Ragione R."/>
            <person name="Hildebrand F."/>
            <person name="Pallen M.J."/>
        </authorList>
    </citation>
    <scope>NUCLEOTIDE SEQUENCE</scope>
    <source>
        <strain evidence="8">687</strain>
    </source>
</reference>
<comment type="similarity">
    <text evidence="4">Belongs to the glycosyltransferase 104 family.</text>
</comment>
<keyword evidence="8" id="KW-0251">Elongation factor</keyword>
<dbReference type="GO" id="GO:0106361">
    <property type="term" value="F:protein-arginine rhamnosyltransferase activity"/>
    <property type="evidence" value="ECO:0007669"/>
    <property type="project" value="InterPro"/>
</dbReference>
<evidence type="ECO:0000256" key="2">
    <source>
        <dbReference type="ARBA" id="ARBA00022679"/>
    </source>
</evidence>
<evidence type="ECO:0000256" key="4">
    <source>
        <dbReference type="ARBA" id="ARBA00024346"/>
    </source>
</evidence>
<comment type="catalytic activity">
    <reaction evidence="7">
        <text>dTDP-beta-L-rhamnose + L-arginyl-[protein] = N(omega)-(alpha-L-rhamnosyl)-L-arginyl-[protein] + dTDP + H(+)</text>
        <dbReference type="Rhea" id="RHEA:66692"/>
        <dbReference type="Rhea" id="RHEA-COMP:10532"/>
        <dbReference type="Rhea" id="RHEA-COMP:17096"/>
        <dbReference type="ChEBI" id="CHEBI:15378"/>
        <dbReference type="ChEBI" id="CHEBI:29965"/>
        <dbReference type="ChEBI" id="CHEBI:57510"/>
        <dbReference type="ChEBI" id="CHEBI:58369"/>
        <dbReference type="ChEBI" id="CHEBI:167445"/>
    </reaction>
    <physiologicalReaction direction="left-to-right" evidence="7">
        <dbReference type="Rhea" id="RHEA:66693"/>
    </physiologicalReaction>
</comment>
<evidence type="ECO:0000313" key="9">
    <source>
        <dbReference type="Proteomes" id="UP000824150"/>
    </source>
</evidence>
<evidence type="ECO:0000256" key="6">
    <source>
        <dbReference type="ARBA" id="ARBA00030025"/>
    </source>
</evidence>
<gene>
    <name evidence="8" type="ORF">IAA31_06315</name>
</gene>
<organism evidence="8 9">
    <name type="scientific">Candidatus Anaerobiospirillum merdipullorum</name>
    <dbReference type="NCBI Taxonomy" id="2838450"/>
    <lineage>
        <taxon>Bacteria</taxon>
        <taxon>Pseudomonadati</taxon>
        <taxon>Pseudomonadota</taxon>
        <taxon>Gammaproteobacteria</taxon>
        <taxon>Aeromonadales</taxon>
        <taxon>Succinivibrionaceae</taxon>
        <taxon>Anaerobiospirillum</taxon>
    </lineage>
</organism>
<keyword evidence="1" id="KW-0328">Glycosyltransferase</keyword>
<keyword evidence="8" id="KW-0648">Protein biosynthesis</keyword>
<proteinExistence type="inferred from homology"/>
<evidence type="ECO:0000256" key="1">
    <source>
        <dbReference type="ARBA" id="ARBA00022676"/>
    </source>
</evidence>